<dbReference type="Pfam" id="PF07484">
    <property type="entry name" value="Collar"/>
    <property type="match status" value="1"/>
</dbReference>
<evidence type="ECO:0000313" key="3">
    <source>
        <dbReference type="Proteomes" id="UP000838686"/>
    </source>
</evidence>
<accession>A0ABN8GW61</accession>
<dbReference type="RefSeq" id="WP_236344905.1">
    <property type="nucleotide sequence ID" value="NZ_CAKMMF010000031.1"/>
</dbReference>
<protein>
    <recommendedName>
        <fullName evidence="1">Phage tail collar domain-containing protein</fullName>
    </recommendedName>
</protein>
<evidence type="ECO:0000313" key="2">
    <source>
        <dbReference type="EMBL" id="CAH1218560.1"/>
    </source>
</evidence>
<dbReference type="InterPro" id="IPR011083">
    <property type="entry name" value="Phage_tail_collar_dom"/>
</dbReference>
<feature type="domain" description="Phage tail collar" evidence="1">
    <location>
        <begin position="8"/>
        <end position="63"/>
    </location>
</feature>
<dbReference type="InterPro" id="IPR037053">
    <property type="entry name" value="Phage_tail_collar_dom_sf"/>
</dbReference>
<evidence type="ECO:0000259" key="1">
    <source>
        <dbReference type="Pfam" id="PF07484"/>
    </source>
</evidence>
<reference evidence="2" key="1">
    <citation type="submission" date="2022-01" db="EMBL/GenBank/DDBJ databases">
        <authorList>
            <person name="Criscuolo A."/>
        </authorList>
    </citation>
    <scope>NUCLEOTIDE SEQUENCE</scope>
    <source>
        <strain evidence="2">CIP111893</strain>
    </source>
</reference>
<dbReference type="Proteomes" id="UP000838686">
    <property type="component" value="Unassembled WGS sequence"/>
</dbReference>
<keyword evidence="3" id="KW-1185">Reference proteome</keyword>
<name>A0ABN8GW61_9BACL</name>
<sequence>MAEPFLAEIRSFSFNFAPRGWAFCNGQLLSIQQNQALFSLLGNTYGGDGRTTFALPNLQGRVPIHRSSTIPYGTSAGESTHTLTINEMPMHTHQVFGSMDPATSSKPTDFTWGTNSTNTNIYDTTADAVMSPNSIGISGGSQAHNNMQPYTALNYCIALAGIFPSRG</sequence>
<dbReference type="EMBL" id="CAKMMF010000031">
    <property type="protein sequence ID" value="CAH1218560.1"/>
    <property type="molecule type" value="Genomic_DNA"/>
</dbReference>
<gene>
    <name evidence="2" type="ORF">PAECIP111893_04445</name>
</gene>
<organism evidence="2 3">
    <name type="scientific">Paenibacillus plantiphilus</name>
    <dbReference type="NCBI Taxonomy" id="2905650"/>
    <lineage>
        <taxon>Bacteria</taxon>
        <taxon>Bacillati</taxon>
        <taxon>Bacillota</taxon>
        <taxon>Bacilli</taxon>
        <taxon>Bacillales</taxon>
        <taxon>Paenibacillaceae</taxon>
        <taxon>Paenibacillus</taxon>
    </lineage>
</organism>
<comment type="caution">
    <text evidence="2">The sequence shown here is derived from an EMBL/GenBank/DDBJ whole genome shotgun (WGS) entry which is preliminary data.</text>
</comment>
<proteinExistence type="predicted"/>
<dbReference type="SUPFAM" id="SSF88874">
    <property type="entry name" value="Receptor-binding domain of short tail fibre protein gp12"/>
    <property type="match status" value="1"/>
</dbReference>
<dbReference type="Gene3D" id="3.90.1340.10">
    <property type="entry name" value="Phage tail collar domain"/>
    <property type="match status" value="1"/>
</dbReference>